<evidence type="ECO:0000313" key="8">
    <source>
        <dbReference type="EMBL" id="OUR97761.1"/>
    </source>
</evidence>
<evidence type="ECO:0000256" key="2">
    <source>
        <dbReference type="ARBA" id="ARBA00022485"/>
    </source>
</evidence>
<dbReference type="AlphaFoldDB" id="A0A1Y5F9D8"/>
<dbReference type="InterPro" id="IPR010722">
    <property type="entry name" value="BATS_dom"/>
</dbReference>
<dbReference type="PANTHER" id="PTHR43583:SF1">
    <property type="entry name" value="2-IMINOACETATE SYNTHASE"/>
    <property type="match status" value="1"/>
</dbReference>
<proteinExistence type="predicted"/>
<sequence>MTFKIFTEDIEARIKSVNKGNTNISHILNSKKHSISEEEFLTLISEEANPYIEKIALRAKQLTELRHGLVKGIYIPLYLSNICHNDCTYCGFSIKNKVRRKALTAEEISIELTNIYNRGYRNILLVSAERNGFSDIDYLKSAVALAKKIGFQSIASEFGAVDTEQASKLKRAGSDSFVLYQETFHVETYNRVHLFGLKKEYQHRLDGVTRAIEGGFQKVTLGFLGGLADYQFEALSLYRHFKYLQLNHWDVQFSLSIPRLNDAEGAIKSSYPVSDLTLTKLLSAFRISFPEMPILLSTRESKELRDGLTQICVTSLSCESKTTPGGYVQSNEELEQFSIDDTRSLTTLVNDLEKVGLEPVFKDWQIDLNGEF</sequence>
<dbReference type="InterPro" id="IPR034428">
    <property type="entry name" value="ThiH/NoCL/HydG-like"/>
</dbReference>
<dbReference type="SFLD" id="SFLDF00301">
    <property type="entry name" value="2-iminoacetate_synthase_(ThiH)"/>
    <property type="match status" value="1"/>
</dbReference>
<dbReference type="GO" id="GO:0051539">
    <property type="term" value="F:4 iron, 4 sulfur cluster binding"/>
    <property type="evidence" value="ECO:0007669"/>
    <property type="project" value="UniProtKB-KW"/>
</dbReference>
<keyword evidence="6" id="KW-0411">Iron-sulfur</keyword>
<accession>A0A1Y5F9D8</accession>
<dbReference type="SFLD" id="SFLDG01081">
    <property type="entry name" value="cleavage_of_the_Ca-Cb_bond_in"/>
    <property type="match status" value="1"/>
</dbReference>
<dbReference type="PANTHER" id="PTHR43583">
    <property type="entry name" value="2-IMINOACETATE SYNTHASE"/>
    <property type="match status" value="1"/>
</dbReference>
<organism evidence="8 9">
    <name type="scientific">Halobacteriovorax marinus</name>
    <dbReference type="NCBI Taxonomy" id="97084"/>
    <lineage>
        <taxon>Bacteria</taxon>
        <taxon>Pseudomonadati</taxon>
        <taxon>Bdellovibrionota</taxon>
        <taxon>Bacteriovoracia</taxon>
        <taxon>Bacteriovoracales</taxon>
        <taxon>Halobacteriovoraceae</taxon>
        <taxon>Halobacteriovorax</taxon>
    </lineage>
</organism>
<dbReference type="Gene3D" id="3.20.20.70">
    <property type="entry name" value="Aldolase class I"/>
    <property type="match status" value="1"/>
</dbReference>
<evidence type="ECO:0000256" key="4">
    <source>
        <dbReference type="ARBA" id="ARBA00022723"/>
    </source>
</evidence>
<evidence type="ECO:0000256" key="5">
    <source>
        <dbReference type="ARBA" id="ARBA00023004"/>
    </source>
</evidence>
<dbReference type="GO" id="GO:0005506">
    <property type="term" value="F:iron ion binding"/>
    <property type="evidence" value="ECO:0007669"/>
    <property type="project" value="InterPro"/>
</dbReference>
<dbReference type="CDD" id="cd01335">
    <property type="entry name" value="Radical_SAM"/>
    <property type="match status" value="1"/>
</dbReference>
<dbReference type="GO" id="GO:0009228">
    <property type="term" value="P:thiamine biosynthetic process"/>
    <property type="evidence" value="ECO:0007669"/>
    <property type="project" value="InterPro"/>
</dbReference>
<keyword evidence="3" id="KW-0949">S-adenosyl-L-methionine</keyword>
<evidence type="ECO:0000259" key="7">
    <source>
        <dbReference type="PROSITE" id="PS51918"/>
    </source>
</evidence>
<dbReference type="InterPro" id="IPR058240">
    <property type="entry name" value="rSAM_sf"/>
</dbReference>
<keyword evidence="4" id="KW-0479">Metal-binding</keyword>
<evidence type="ECO:0000256" key="3">
    <source>
        <dbReference type="ARBA" id="ARBA00022691"/>
    </source>
</evidence>
<dbReference type="SFLD" id="SFLDG01060">
    <property type="entry name" value="BATS_domain_containing"/>
    <property type="match status" value="1"/>
</dbReference>
<keyword evidence="2" id="KW-0004">4Fe-4S</keyword>
<dbReference type="SFLD" id="SFLDS00029">
    <property type="entry name" value="Radical_SAM"/>
    <property type="match status" value="1"/>
</dbReference>
<dbReference type="PROSITE" id="PS51918">
    <property type="entry name" value="RADICAL_SAM"/>
    <property type="match status" value="1"/>
</dbReference>
<evidence type="ECO:0000256" key="1">
    <source>
        <dbReference type="ARBA" id="ARBA00001966"/>
    </source>
</evidence>
<dbReference type="Pfam" id="PF06968">
    <property type="entry name" value="BATS"/>
    <property type="match status" value="1"/>
</dbReference>
<protein>
    <recommendedName>
        <fullName evidence="7">Radical SAM core domain-containing protein</fullName>
    </recommendedName>
</protein>
<dbReference type="SUPFAM" id="SSF102114">
    <property type="entry name" value="Radical SAM enzymes"/>
    <property type="match status" value="1"/>
</dbReference>
<evidence type="ECO:0000313" key="9">
    <source>
        <dbReference type="Proteomes" id="UP000196531"/>
    </source>
</evidence>
<dbReference type="InterPro" id="IPR013785">
    <property type="entry name" value="Aldolase_TIM"/>
</dbReference>
<dbReference type="GO" id="GO:0003824">
    <property type="term" value="F:catalytic activity"/>
    <property type="evidence" value="ECO:0007669"/>
    <property type="project" value="InterPro"/>
</dbReference>
<name>A0A1Y5F9D8_9BACT</name>
<comment type="cofactor">
    <cofactor evidence="1">
        <name>[4Fe-4S] cluster</name>
        <dbReference type="ChEBI" id="CHEBI:49883"/>
    </cofactor>
</comment>
<dbReference type="InterPro" id="IPR012726">
    <property type="entry name" value="ThiH"/>
</dbReference>
<feature type="domain" description="Radical SAM core" evidence="7">
    <location>
        <begin position="69"/>
        <end position="299"/>
    </location>
</feature>
<reference evidence="9" key="1">
    <citation type="journal article" date="2017" name="Proc. Natl. Acad. Sci. U.S.A.">
        <title>Simulation of Deepwater Horizon oil plume reveals substrate specialization within a complex community of hydrocarbon-degraders.</title>
        <authorList>
            <person name="Hu P."/>
            <person name="Dubinsky E.A."/>
            <person name="Probst A.J."/>
            <person name="Wang J."/>
            <person name="Sieber C.M.K."/>
            <person name="Tom L.M."/>
            <person name="Gardinali P."/>
            <person name="Banfield J.F."/>
            <person name="Atlas R.M."/>
            <person name="Andersen G.L."/>
        </authorList>
    </citation>
    <scope>NUCLEOTIDE SEQUENCE [LARGE SCALE GENOMIC DNA]</scope>
</reference>
<dbReference type="InterPro" id="IPR007197">
    <property type="entry name" value="rSAM"/>
</dbReference>
<evidence type="ECO:0000256" key="6">
    <source>
        <dbReference type="ARBA" id="ARBA00023014"/>
    </source>
</evidence>
<keyword evidence="5" id="KW-0408">Iron</keyword>
<dbReference type="SMART" id="SM00876">
    <property type="entry name" value="BATS"/>
    <property type="match status" value="1"/>
</dbReference>
<comment type="caution">
    <text evidence="8">The sequence shown here is derived from an EMBL/GenBank/DDBJ whole genome shotgun (WGS) entry which is preliminary data.</text>
</comment>
<dbReference type="Proteomes" id="UP000196531">
    <property type="component" value="Unassembled WGS sequence"/>
</dbReference>
<gene>
    <name evidence="8" type="ORF">A9Q84_06055</name>
</gene>
<dbReference type="Pfam" id="PF04055">
    <property type="entry name" value="Radical_SAM"/>
    <property type="match status" value="1"/>
</dbReference>
<dbReference type="EMBL" id="MAAO01000005">
    <property type="protein sequence ID" value="OUR97761.1"/>
    <property type="molecule type" value="Genomic_DNA"/>
</dbReference>